<evidence type="ECO:0000259" key="8">
    <source>
        <dbReference type="SMART" id="SM01390"/>
    </source>
</evidence>
<dbReference type="GO" id="GO:0003735">
    <property type="term" value="F:structural constituent of ribosome"/>
    <property type="evidence" value="ECO:0007669"/>
    <property type="project" value="InterPro"/>
</dbReference>
<comment type="caution">
    <text evidence="9">The sequence shown here is derived from an EMBL/GenBank/DDBJ whole genome shotgun (WGS) entry which is preliminary data.</text>
</comment>
<dbReference type="HAMAP" id="MF_01306_B">
    <property type="entry name" value="Ribosomal_uS4_B"/>
    <property type="match status" value="1"/>
</dbReference>
<evidence type="ECO:0000256" key="2">
    <source>
        <dbReference type="ARBA" id="ARBA00022730"/>
    </source>
</evidence>
<name>A0AA35WER4_GEOBA</name>
<dbReference type="Pfam" id="PF00163">
    <property type="entry name" value="Ribosomal_S4"/>
    <property type="match status" value="1"/>
</dbReference>
<dbReference type="Pfam" id="PF01479">
    <property type="entry name" value="S4"/>
    <property type="match status" value="1"/>
</dbReference>
<evidence type="ECO:0000256" key="1">
    <source>
        <dbReference type="ARBA" id="ARBA00007465"/>
    </source>
</evidence>
<dbReference type="PANTHER" id="PTHR11831:SF4">
    <property type="entry name" value="SMALL RIBOSOMAL SUBUNIT PROTEIN US4M"/>
    <property type="match status" value="1"/>
</dbReference>
<dbReference type="PANTHER" id="PTHR11831">
    <property type="entry name" value="30S 40S RIBOSOMAL PROTEIN"/>
    <property type="match status" value="1"/>
</dbReference>
<dbReference type="InterPro" id="IPR005709">
    <property type="entry name" value="Ribosomal_uS4_bac-type"/>
</dbReference>
<comment type="similarity">
    <text evidence="1">Belongs to the universal ribosomal protein uS4 family.</text>
</comment>
<organism evidence="9 10">
    <name type="scientific">Geodia barretti</name>
    <name type="common">Barrett's horny sponge</name>
    <dbReference type="NCBI Taxonomy" id="519541"/>
    <lineage>
        <taxon>Eukaryota</taxon>
        <taxon>Metazoa</taxon>
        <taxon>Porifera</taxon>
        <taxon>Demospongiae</taxon>
        <taxon>Heteroscleromorpha</taxon>
        <taxon>Tetractinellida</taxon>
        <taxon>Astrophorina</taxon>
        <taxon>Geodiidae</taxon>
        <taxon>Geodia</taxon>
    </lineage>
</organism>
<dbReference type="CDD" id="cd00165">
    <property type="entry name" value="S4"/>
    <property type="match status" value="1"/>
</dbReference>
<dbReference type="InterPro" id="IPR001912">
    <property type="entry name" value="Ribosomal_uS4_N"/>
</dbReference>
<dbReference type="Proteomes" id="UP001174909">
    <property type="component" value="Unassembled WGS sequence"/>
</dbReference>
<feature type="domain" description="Small ribosomal subunit protein uS4 N-terminal" evidence="8">
    <location>
        <begin position="3"/>
        <end position="97"/>
    </location>
</feature>
<dbReference type="SMART" id="SM01390">
    <property type="entry name" value="Ribosomal_S4"/>
    <property type="match status" value="1"/>
</dbReference>
<dbReference type="InterPro" id="IPR036986">
    <property type="entry name" value="S4_RNA-bd_sf"/>
</dbReference>
<keyword evidence="4 9" id="KW-0689">Ribosomal protein</keyword>
<dbReference type="AlphaFoldDB" id="A0AA35WER4"/>
<evidence type="ECO:0000256" key="4">
    <source>
        <dbReference type="ARBA" id="ARBA00022980"/>
    </source>
</evidence>
<evidence type="ECO:0000256" key="6">
    <source>
        <dbReference type="PROSITE-ProRule" id="PRU00182"/>
    </source>
</evidence>
<evidence type="ECO:0000313" key="10">
    <source>
        <dbReference type="Proteomes" id="UP001174909"/>
    </source>
</evidence>
<reference evidence="9" key="1">
    <citation type="submission" date="2023-03" db="EMBL/GenBank/DDBJ databases">
        <authorList>
            <person name="Steffen K."/>
            <person name="Cardenas P."/>
        </authorList>
    </citation>
    <scope>NUCLEOTIDE SEQUENCE</scope>
</reference>
<dbReference type="Gene3D" id="3.10.290.10">
    <property type="entry name" value="RNA-binding S4 domain"/>
    <property type="match status" value="1"/>
</dbReference>
<accession>A0AA35WER4</accession>
<evidence type="ECO:0000313" key="9">
    <source>
        <dbReference type="EMBL" id="CAI8011860.1"/>
    </source>
</evidence>
<feature type="domain" description="RNA-binding S4" evidence="7">
    <location>
        <begin position="98"/>
        <end position="161"/>
    </location>
</feature>
<proteinExistence type="inferred from homology"/>
<dbReference type="InterPro" id="IPR022801">
    <property type="entry name" value="Ribosomal_uS4"/>
</dbReference>
<protein>
    <submittedName>
        <fullName evidence="9">30S ribosomal protein S4</fullName>
    </submittedName>
</protein>
<sequence>MGRYTGPSCRLCRRAGEKLFLKGDRCFSPRCAIERRHIPPGGGGQRRRRVSDYGVHLREKQKARQMYGVMESQFRKYMTDAFNTPGISGNNLLRTLERRLDNVVYLLGFADSRKQARQMVQHGHFNVNGRKTDIPSFLVKAGQSVSWTETSRKREFFADRTDGLPKRTLPSWLTLDLTQMEGQVISMPPDNELPETINSRLIVEFYSR</sequence>
<dbReference type="NCBIfam" id="NF003717">
    <property type="entry name" value="PRK05327.1"/>
    <property type="match status" value="1"/>
</dbReference>
<dbReference type="GO" id="GO:0042274">
    <property type="term" value="P:ribosomal small subunit biogenesis"/>
    <property type="evidence" value="ECO:0007669"/>
    <property type="project" value="TreeGrafter"/>
</dbReference>
<evidence type="ECO:0000256" key="5">
    <source>
        <dbReference type="ARBA" id="ARBA00023274"/>
    </source>
</evidence>
<dbReference type="GO" id="GO:0006412">
    <property type="term" value="P:translation"/>
    <property type="evidence" value="ECO:0007669"/>
    <property type="project" value="InterPro"/>
</dbReference>
<dbReference type="SUPFAM" id="SSF55174">
    <property type="entry name" value="Alpha-L RNA-binding motif"/>
    <property type="match status" value="1"/>
</dbReference>
<keyword evidence="2" id="KW-0699">rRNA-binding</keyword>
<dbReference type="PROSITE" id="PS50889">
    <property type="entry name" value="S4"/>
    <property type="match status" value="1"/>
</dbReference>
<dbReference type="EMBL" id="CASHTH010001131">
    <property type="protein sequence ID" value="CAI8011860.1"/>
    <property type="molecule type" value="Genomic_DNA"/>
</dbReference>
<keyword evidence="5" id="KW-0687">Ribonucleoprotein</keyword>
<dbReference type="FunFam" id="3.10.290.10:FF:000001">
    <property type="entry name" value="30S ribosomal protein S4"/>
    <property type="match status" value="1"/>
</dbReference>
<dbReference type="GO" id="GO:0019843">
    <property type="term" value="F:rRNA binding"/>
    <property type="evidence" value="ECO:0007669"/>
    <property type="project" value="UniProtKB-KW"/>
</dbReference>
<keyword evidence="3 6" id="KW-0694">RNA-binding</keyword>
<dbReference type="GO" id="GO:0015935">
    <property type="term" value="C:small ribosomal subunit"/>
    <property type="evidence" value="ECO:0007669"/>
    <property type="project" value="InterPro"/>
</dbReference>
<dbReference type="Gene3D" id="1.10.1050.10">
    <property type="entry name" value="Ribosomal Protein S4 Delta 41, Chain A, domain 1"/>
    <property type="match status" value="1"/>
</dbReference>
<dbReference type="InterPro" id="IPR002942">
    <property type="entry name" value="S4_RNA-bd"/>
</dbReference>
<keyword evidence="10" id="KW-1185">Reference proteome</keyword>
<dbReference type="NCBIfam" id="TIGR01017">
    <property type="entry name" value="rpsD_bact"/>
    <property type="match status" value="1"/>
</dbReference>
<evidence type="ECO:0000256" key="3">
    <source>
        <dbReference type="ARBA" id="ARBA00022884"/>
    </source>
</evidence>
<gene>
    <name evidence="9" type="ORF">GBAR_LOCUS7615</name>
</gene>
<dbReference type="SMART" id="SM00363">
    <property type="entry name" value="S4"/>
    <property type="match status" value="1"/>
</dbReference>
<evidence type="ECO:0000259" key="7">
    <source>
        <dbReference type="SMART" id="SM00363"/>
    </source>
</evidence>